<gene>
    <name evidence="7" type="ORF">CTEN210_12007</name>
</gene>
<dbReference type="PROSITE" id="PS01360">
    <property type="entry name" value="ZF_MYND_1"/>
    <property type="match status" value="1"/>
</dbReference>
<evidence type="ECO:0000256" key="1">
    <source>
        <dbReference type="ARBA" id="ARBA00022723"/>
    </source>
</evidence>
<evidence type="ECO:0000256" key="4">
    <source>
        <dbReference type="PROSITE-ProRule" id="PRU00134"/>
    </source>
</evidence>
<dbReference type="PROSITE" id="PS50865">
    <property type="entry name" value="ZF_MYND_2"/>
    <property type="match status" value="1"/>
</dbReference>
<evidence type="ECO:0000256" key="3">
    <source>
        <dbReference type="ARBA" id="ARBA00022833"/>
    </source>
</evidence>
<comment type="caution">
    <text evidence="7">The sequence shown here is derived from an EMBL/GenBank/DDBJ whole genome shotgun (WGS) entry which is preliminary data.</text>
</comment>
<accession>A0AAD3H9U7</accession>
<keyword evidence="8" id="KW-1185">Reference proteome</keyword>
<dbReference type="Gene3D" id="6.10.140.2220">
    <property type="match status" value="1"/>
</dbReference>
<protein>
    <recommendedName>
        <fullName evidence="6">MYND-type domain-containing protein</fullName>
    </recommendedName>
</protein>
<evidence type="ECO:0000259" key="6">
    <source>
        <dbReference type="PROSITE" id="PS50865"/>
    </source>
</evidence>
<evidence type="ECO:0000313" key="8">
    <source>
        <dbReference type="Proteomes" id="UP001054902"/>
    </source>
</evidence>
<keyword evidence="1" id="KW-0479">Metal-binding</keyword>
<name>A0AAD3H9U7_9STRA</name>
<dbReference type="AlphaFoldDB" id="A0AAD3H9U7"/>
<organism evidence="7 8">
    <name type="scientific">Chaetoceros tenuissimus</name>
    <dbReference type="NCBI Taxonomy" id="426638"/>
    <lineage>
        <taxon>Eukaryota</taxon>
        <taxon>Sar</taxon>
        <taxon>Stramenopiles</taxon>
        <taxon>Ochrophyta</taxon>
        <taxon>Bacillariophyta</taxon>
        <taxon>Coscinodiscophyceae</taxon>
        <taxon>Chaetocerotophycidae</taxon>
        <taxon>Chaetocerotales</taxon>
        <taxon>Chaetocerotaceae</taxon>
        <taxon>Chaetoceros</taxon>
    </lineage>
</organism>
<keyword evidence="3" id="KW-0862">Zinc</keyword>
<dbReference type="InterPro" id="IPR002893">
    <property type="entry name" value="Znf_MYND"/>
</dbReference>
<evidence type="ECO:0000256" key="5">
    <source>
        <dbReference type="SAM" id="MobiDB-lite"/>
    </source>
</evidence>
<evidence type="ECO:0000313" key="7">
    <source>
        <dbReference type="EMBL" id="GFH55531.1"/>
    </source>
</evidence>
<feature type="region of interest" description="Disordered" evidence="5">
    <location>
        <begin position="1"/>
        <end position="26"/>
    </location>
</feature>
<dbReference type="Pfam" id="PF01753">
    <property type="entry name" value="zf-MYND"/>
    <property type="match status" value="1"/>
</dbReference>
<reference evidence="7 8" key="1">
    <citation type="journal article" date="2021" name="Sci. Rep.">
        <title>The genome of the diatom Chaetoceros tenuissimus carries an ancient integrated fragment of an extant virus.</title>
        <authorList>
            <person name="Hongo Y."/>
            <person name="Kimura K."/>
            <person name="Takaki Y."/>
            <person name="Yoshida Y."/>
            <person name="Baba S."/>
            <person name="Kobayashi G."/>
            <person name="Nagasaki K."/>
            <person name="Hano T."/>
            <person name="Tomaru Y."/>
        </authorList>
    </citation>
    <scope>NUCLEOTIDE SEQUENCE [LARGE SCALE GENOMIC DNA]</scope>
    <source>
        <strain evidence="7 8">NIES-3715</strain>
    </source>
</reference>
<keyword evidence="2 4" id="KW-0863">Zinc-finger</keyword>
<proteinExistence type="predicted"/>
<dbReference type="SUPFAM" id="SSF144232">
    <property type="entry name" value="HIT/MYND zinc finger-like"/>
    <property type="match status" value="1"/>
</dbReference>
<dbReference type="EMBL" id="BLLK01000049">
    <property type="protein sequence ID" value="GFH55531.1"/>
    <property type="molecule type" value="Genomic_DNA"/>
</dbReference>
<dbReference type="Proteomes" id="UP001054902">
    <property type="component" value="Unassembled WGS sequence"/>
</dbReference>
<dbReference type="GO" id="GO:0008270">
    <property type="term" value="F:zinc ion binding"/>
    <property type="evidence" value="ECO:0007669"/>
    <property type="project" value="UniProtKB-KW"/>
</dbReference>
<feature type="compositionally biased region" description="Basic residues" evidence="5">
    <location>
        <begin position="1"/>
        <end position="14"/>
    </location>
</feature>
<feature type="domain" description="MYND-type" evidence="6">
    <location>
        <begin position="235"/>
        <end position="281"/>
    </location>
</feature>
<evidence type="ECO:0000256" key="2">
    <source>
        <dbReference type="ARBA" id="ARBA00022771"/>
    </source>
</evidence>
<sequence length="495" mass="58233">MGKKSKRRTGKKSAQKSNVDRESGDVRMMKRNVEIDQETLEDFVLWSLNENKVDLTPKKFSRMNPHIMMKLVTGEISIENILEKRKAYLTYLETRIENIEFEEGIDHLMTGMKFVNQEKLDEFRQQLEDCFTQKLHDYLYDAFHEVVSKWSDSSAIHLEDSLFFRKSKEEFDELFQDSLKDVVSSSISAEEKEIVISDKYYLHPTARNELHKTGDFYAQDQLQSVLLLLKEMYSCWRCKQLYMEGEAETKSLICSGCKCAVYCSRECQVKHWKEEIHDECCEIIRLEWSLYERKKKRVERALRKERIFTKQITVDGIERECFLPPCEPLDCCICKIGTEEHANAPDTSMDIYYENIARLACGGKHLLFEEETISSKLEEKIRNGYENVISEFGTATKDEIVDMHIIAEMLQYNENDMTKEEVERRSRELSGDRLSIDRFITLYICYVPFNLGKGTFGASMNKFLLEMNVLEDLKAVHEQDEMGKRIWKSKFERCT</sequence>